<dbReference type="OrthoDB" id="5406098at2"/>
<sequence>MSLVNDMLRDLEARRASPAERAPLDGLLPADEGASARRADRRRLLLGLLWGALALLAALLLARLWLTGEAAPVMAAAPGVASEPPAVAPAATAPALTAAAAPAEASAPPIQLLATLPQHGEGRFILQLLLDRAPSYQRSEQSGVVGLRLPQLRLSDDGPRSGRFEQGGRSLSWSLQPLGDGAELLLVGLGDGLQVLDRLEPAGERWQLWVEVPFSAANSEVFDPEQLPVAGGEEEAAADDDYPPAVQTAAAPVKRDPPPAPPATRAAIPELRTPAIAAPVSRSPQVSAARVSVASHQPDALAEARQALLAGDSERAIAQLEDLNRRQPDNREALRWLARAWLSAGRHARLVAELPAQLQRFPTDSELRVLLARAQLQGGDGAAAVATLAERMPALASDPAYHALLAASYQQTGQWRESAQLYRNLVLLRPAHGAWQLGLGIALEQLGERAAAAQHYRQALQGQGLDEDSRRYARERAQASGGES</sequence>
<reference evidence="4" key="1">
    <citation type="submission" date="2016-10" db="EMBL/GenBank/DDBJ databases">
        <authorList>
            <person name="Varghese N."/>
            <person name="Submissions S."/>
        </authorList>
    </citation>
    <scope>NUCLEOTIDE SEQUENCE [LARGE SCALE GENOMIC DNA]</scope>
    <source>
        <strain evidence="4">JCM 18195</strain>
    </source>
</reference>
<evidence type="ECO:0000313" key="3">
    <source>
        <dbReference type="EMBL" id="SFQ19847.1"/>
    </source>
</evidence>
<dbReference type="Pfam" id="PF13432">
    <property type="entry name" value="TPR_16"/>
    <property type="match status" value="1"/>
</dbReference>
<feature type="region of interest" description="Disordered" evidence="1">
    <location>
        <begin position="462"/>
        <end position="484"/>
    </location>
</feature>
<accession>A0A1I5WJR3</accession>
<keyword evidence="4" id="KW-1185">Reference proteome</keyword>
<evidence type="ECO:0000256" key="1">
    <source>
        <dbReference type="SAM" id="MobiDB-lite"/>
    </source>
</evidence>
<dbReference type="Pfam" id="PF14559">
    <property type="entry name" value="TPR_19"/>
    <property type="match status" value="1"/>
</dbReference>
<organism evidence="3 4">
    <name type="scientific">Geopseudomonas sagittaria</name>
    <dbReference type="NCBI Taxonomy" id="1135990"/>
    <lineage>
        <taxon>Bacteria</taxon>
        <taxon>Pseudomonadati</taxon>
        <taxon>Pseudomonadota</taxon>
        <taxon>Gammaproteobacteria</taxon>
        <taxon>Pseudomonadales</taxon>
        <taxon>Pseudomonadaceae</taxon>
        <taxon>Geopseudomonas</taxon>
    </lineage>
</organism>
<proteinExistence type="predicted"/>
<keyword evidence="2" id="KW-0472">Membrane</keyword>
<dbReference type="RefSeq" id="WP_092433245.1">
    <property type="nucleotide sequence ID" value="NZ_FOXM01000013.1"/>
</dbReference>
<dbReference type="EMBL" id="FOXM01000013">
    <property type="protein sequence ID" value="SFQ19847.1"/>
    <property type="molecule type" value="Genomic_DNA"/>
</dbReference>
<feature type="compositionally biased region" description="Basic and acidic residues" evidence="1">
    <location>
        <begin position="467"/>
        <end position="477"/>
    </location>
</feature>
<dbReference type="Gene3D" id="1.25.40.10">
    <property type="entry name" value="Tetratricopeptide repeat domain"/>
    <property type="match status" value="2"/>
</dbReference>
<gene>
    <name evidence="3" type="ORF">SAMN05216229_113136</name>
</gene>
<name>A0A1I5WJR3_9GAMM</name>
<feature type="transmembrane region" description="Helical" evidence="2">
    <location>
        <begin position="44"/>
        <end position="66"/>
    </location>
</feature>
<dbReference type="AlphaFoldDB" id="A0A1I5WJR3"/>
<dbReference type="Proteomes" id="UP000243084">
    <property type="component" value="Unassembled WGS sequence"/>
</dbReference>
<evidence type="ECO:0000256" key="2">
    <source>
        <dbReference type="SAM" id="Phobius"/>
    </source>
</evidence>
<dbReference type="InterPro" id="IPR011990">
    <property type="entry name" value="TPR-like_helical_dom_sf"/>
</dbReference>
<protein>
    <submittedName>
        <fullName evidence="3">MSHA biogenesis protein MshN</fullName>
    </submittedName>
</protein>
<evidence type="ECO:0000313" key="4">
    <source>
        <dbReference type="Proteomes" id="UP000243084"/>
    </source>
</evidence>
<keyword evidence="2" id="KW-1133">Transmembrane helix</keyword>
<keyword evidence="2" id="KW-0812">Transmembrane</keyword>
<dbReference type="SUPFAM" id="SSF48452">
    <property type="entry name" value="TPR-like"/>
    <property type="match status" value="1"/>
</dbReference>